<evidence type="ECO:0000313" key="3">
    <source>
        <dbReference type="Proteomes" id="UP000682134"/>
    </source>
</evidence>
<dbReference type="PANTHER" id="PTHR43755">
    <property type="match status" value="1"/>
</dbReference>
<dbReference type="Proteomes" id="UP000682134">
    <property type="component" value="Unassembled WGS sequence"/>
</dbReference>
<reference evidence="2" key="1">
    <citation type="submission" date="2021-04" db="EMBL/GenBank/DDBJ databases">
        <title>Genome seq and assembly of Bacillus sp.</title>
        <authorList>
            <person name="Chhetri G."/>
        </authorList>
    </citation>
    <scope>NUCLEOTIDE SEQUENCE</scope>
    <source>
        <strain evidence="2">RG28</strain>
    </source>
</reference>
<dbReference type="PANTHER" id="PTHR43755:SF1">
    <property type="entry name" value="FAD-DEPENDENT PYRIDINE NUCLEOTIDE-DISULPHIDE OXIDOREDUCTASE"/>
    <property type="match status" value="1"/>
</dbReference>
<feature type="domain" description="FAD/NAD(P)-binding" evidence="1">
    <location>
        <begin position="1"/>
        <end position="288"/>
    </location>
</feature>
<sequence>MRIVILGGGFGGLNSALWLGEKLQDSHHEVILISDKPEFLFRPSLIWVPFGSRKIDDISFPLSSTLEKAGVQFILNKVEQIFPKDKKVVLQDQTTLDFDFLVIATSGFPDYESIDGLKGNTSSIYHREDSLKTKERIESLKSGEPIVIGISQGNPGPSIAYEFLFEMDAFLKQNKIESLITFFTYEEELLDLSAEKASKRLEKHMEEKEILYYCNVTLEKVDEEKIYLSNGKSIPYSFSLILPMYRGADYIFNSNHIEHENGLIIVNHHLQSIKWDNIYAVGDAILIKDMPMLKNGRAAELEGHIAAKNIYSQLQGEPPKEEYQDSLLGLMELGTDGGMFMVKYPTSKLASSFFEWASDGAIPHLMKIAYEKYYMWKLS</sequence>
<dbReference type="GO" id="GO:0016491">
    <property type="term" value="F:oxidoreductase activity"/>
    <property type="evidence" value="ECO:0007669"/>
    <property type="project" value="InterPro"/>
</dbReference>
<dbReference type="InterPro" id="IPR052541">
    <property type="entry name" value="SQRD"/>
</dbReference>
<protein>
    <submittedName>
        <fullName evidence="2">FAD-dependent oxidoreductase</fullName>
    </submittedName>
</protein>
<dbReference type="Gene3D" id="3.50.50.100">
    <property type="match status" value="1"/>
</dbReference>
<dbReference type="EMBL" id="JAGIYQ010000011">
    <property type="protein sequence ID" value="MBP0726483.1"/>
    <property type="molecule type" value="Genomic_DNA"/>
</dbReference>
<dbReference type="AlphaFoldDB" id="A0A940SLN6"/>
<dbReference type="InterPro" id="IPR036188">
    <property type="entry name" value="FAD/NAD-bd_sf"/>
</dbReference>
<gene>
    <name evidence="2" type="ORF">J5Y03_15080</name>
</gene>
<proteinExistence type="predicted"/>
<organism evidence="2 3">
    <name type="scientific">Gottfriedia endophytica</name>
    <dbReference type="NCBI Taxonomy" id="2820819"/>
    <lineage>
        <taxon>Bacteria</taxon>
        <taxon>Bacillati</taxon>
        <taxon>Bacillota</taxon>
        <taxon>Bacilli</taxon>
        <taxon>Bacillales</taxon>
        <taxon>Bacillaceae</taxon>
        <taxon>Gottfriedia</taxon>
    </lineage>
</organism>
<keyword evidence="3" id="KW-1185">Reference proteome</keyword>
<dbReference type="SUPFAM" id="SSF51905">
    <property type="entry name" value="FAD/NAD(P)-binding domain"/>
    <property type="match status" value="2"/>
</dbReference>
<dbReference type="InterPro" id="IPR023753">
    <property type="entry name" value="FAD/NAD-binding_dom"/>
</dbReference>
<evidence type="ECO:0000259" key="1">
    <source>
        <dbReference type="Pfam" id="PF07992"/>
    </source>
</evidence>
<dbReference type="Pfam" id="PF07992">
    <property type="entry name" value="Pyr_redox_2"/>
    <property type="match status" value="1"/>
</dbReference>
<comment type="caution">
    <text evidence="2">The sequence shown here is derived from an EMBL/GenBank/DDBJ whole genome shotgun (WGS) entry which is preliminary data.</text>
</comment>
<name>A0A940SLN6_9BACI</name>
<dbReference type="RefSeq" id="WP_209406826.1">
    <property type="nucleotide sequence ID" value="NZ_JAGIYQ010000011.1"/>
</dbReference>
<evidence type="ECO:0000313" key="2">
    <source>
        <dbReference type="EMBL" id="MBP0726483.1"/>
    </source>
</evidence>
<accession>A0A940SLN6</accession>